<gene>
    <name evidence="3" type="ORF">DPMN_087407</name>
</gene>
<feature type="coiled-coil region" evidence="1">
    <location>
        <begin position="40"/>
        <end position="67"/>
    </location>
</feature>
<dbReference type="AlphaFoldDB" id="A0A9D4KT49"/>
<name>A0A9D4KT49_DREPO</name>
<evidence type="ECO:0000313" key="4">
    <source>
        <dbReference type="Proteomes" id="UP000828390"/>
    </source>
</evidence>
<keyword evidence="1" id="KW-0175">Coiled coil</keyword>
<reference evidence="3" key="1">
    <citation type="journal article" date="2019" name="bioRxiv">
        <title>The Genome of the Zebra Mussel, Dreissena polymorpha: A Resource for Invasive Species Research.</title>
        <authorList>
            <person name="McCartney M.A."/>
            <person name="Auch B."/>
            <person name="Kono T."/>
            <person name="Mallez S."/>
            <person name="Zhang Y."/>
            <person name="Obille A."/>
            <person name="Becker A."/>
            <person name="Abrahante J.E."/>
            <person name="Garbe J."/>
            <person name="Badalamenti J.P."/>
            <person name="Herman A."/>
            <person name="Mangelson H."/>
            <person name="Liachko I."/>
            <person name="Sullivan S."/>
            <person name="Sone E.D."/>
            <person name="Koren S."/>
            <person name="Silverstein K.A.T."/>
            <person name="Beckman K.B."/>
            <person name="Gohl D.M."/>
        </authorList>
    </citation>
    <scope>NUCLEOTIDE SEQUENCE</scope>
    <source>
        <strain evidence="3">Duluth1</strain>
        <tissue evidence="3">Whole animal</tissue>
    </source>
</reference>
<evidence type="ECO:0000256" key="2">
    <source>
        <dbReference type="SAM" id="SignalP"/>
    </source>
</evidence>
<proteinExistence type="predicted"/>
<protein>
    <submittedName>
        <fullName evidence="3">Uncharacterized protein</fullName>
    </submittedName>
</protein>
<keyword evidence="4" id="KW-1185">Reference proteome</keyword>
<keyword evidence="2" id="KW-0732">Signal</keyword>
<sequence length="159" mass="17546">MFRSLTCVCLLLGAYALDPTSTFEYEYHVLAKMVGFDHFKAETAMKVAALENQLQSTQNTLRSASREQSGSTYIRWGKKTCPNITTTSQFHSGQAAGGHYQHTGSAEYICLPIDPEFDTPAVEDKEQQGRSLIYGAEYETDAGTLFGSLHDKDVPCSLC</sequence>
<feature type="chain" id="PRO_5039204205" evidence="2">
    <location>
        <begin position="17"/>
        <end position="159"/>
    </location>
</feature>
<comment type="caution">
    <text evidence="3">The sequence shown here is derived from an EMBL/GenBank/DDBJ whole genome shotgun (WGS) entry which is preliminary data.</text>
</comment>
<reference evidence="3" key="2">
    <citation type="submission" date="2020-11" db="EMBL/GenBank/DDBJ databases">
        <authorList>
            <person name="McCartney M.A."/>
            <person name="Auch B."/>
            <person name="Kono T."/>
            <person name="Mallez S."/>
            <person name="Becker A."/>
            <person name="Gohl D.M."/>
            <person name="Silverstein K.A.T."/>
            <person name="Koren S."/>
            <person name="Bechman K.B."/>
            <person name="Herman A."/>
            <person name="Abrahante J.E."/>
            <person name="Garbe J."/>
        </authorList>
    </citation>
    <scope>NUCLEOTIDE SEQUENCE</scope>
    <source>
        <strain evidence="3">Duluth1</strain>
        <tissue evidence="3">Whole animal</tissue>
    </source>
</reference>
<dbReference type="Proteomes" id="UP000828390">
    <property type="component" value="Unassembled WGS sequence"/>
</dbReference>
<evidence type="ECO:0000313" key="3">
    <source>
        <dbReference type="EMBL" id="KAH3845134.1"/>
    </source>
</evidence>
<dbReference type="EMBL" id="JAIWYP010000003">
    <property type="protein sequence ID" value="KAH3845134.1"/>
    <property type="molecule type" value="Genomic_DNA"/>
</dbReference>
<accession>A0A9D4KT49</accession>
<evidence type="ECO:0000256" key="1">
    <source>
        <dbReference type="SAM" id="Coils"/>
    </source>
</evidence>
<feature type="signal peptide" evidence="2">
    <location>
        <begin position="1"/>
        <end position="16"/>
    </location>
</feature>
<organism evidence="3 4">
    <name type="scientific">Dreissena polymorpha</name>
    <name type="common">Zebra mussel</name>
    <name type="synonym">Mytilus polymorpha</name>
    <dbReference type="NCBI Taxonomy" id="45954"/>
    <lineage>
        <taxon>Eukaryota</taxon>
        <taxon>Metazoa</taxon>
        <taxon>Spiralia</taxon>
        <taxon>Lophotrochozoa</taxon>
        <taxon>Mollusca</taxon>
        <taxon>Bivalvia</taxon>
        <taxon>Autobranchia</taxon>
        <taxon>Heteroconchia</taxon>
        <taxon>Euheterodonta</taxon>
        <taxon>Imparidentia</taxon>
        <taxon>Neoheterodontei</taxon>
        <taxon>Myida</taxon>
        <taxon>Dreissenoidea</taxon>
        <taxon>Dreissenidae</taxon>
        <taxon>Dreissena</taxon>
    </lineage>
</organism>